<evidence type="ECO:0000256" key="2">
    <source>
        <dbReference type="ARBA" id="ARBA00022759"/>
    </source>
</evidence>
<sequence length="141" mass="17002">MKHPHFITTPEISKRMAHVHLKGGKTETMLAKALWHKGLRYRLNYKKLPGSPDIAILKYKIAIFVDGEFWHGYDWENRKLRLKTNQKYWNEKIEENINRDKRNNKLLRQLNWLPVHFWEKQVHANLDVCLKIICEKCNNAR</sequence>
<reference evidence="7 8" key="1">
    <citation type="submission" date="2016-10" db="EMBL/GenBank/DDBJ databases">
        <authorList>
            <person name="de Groot N.N."/>
        </authorList>
    </citation>
    <scope>NUCLEOTIDE SEQUENCE [LARGE SCALE GENOMIC DNA]</scope>
    <source>
        <strain evidence="7 8">DSM 16981</strain>
    </source>
</reference>
<keyword evidence="4" id="KW-0378">Hydrolase</keyword>
<dbReference type="RefSeq" id="WP_091650609.1">
    <property type="nucleotide sequence ID" value="NZ_FNHQ01000016.1"/>
</dbReference>
<dbReference type="EMBL" id="FNHQ01000016">
    <property type="protein sequence ID" value="SDM89519.1"/>
    <property type="molecule type" value="Genomic_DNA"/>
</dbReference>
<dbReference type="CDD" id="cd00221">
    <property type="entry name" value="Vsr"/>
    <property type="match status" value="1"/>
</dbReference>
<evidence type="ECO:0000256" key="5">
    <source>
        <dbReference type="ARBA" id="ARBA00023204"/>
    </source>
</evidence>
<evidence type="ECO:0000256" key="3">
    <source>
        <dbReference type="ARBA" id="ARBA00022763"/>
    </source>
</evidence>
<evidence type="ECO:0000256" key="4">
    <source>
        <dbReference type="ARBA" id="ARBA00022801"/>
    </source>
</evidence>
<dbReference type="InterPro" id="IPR011335">
    <property type="entry name" value="Restrct_endonuc-II-like"/>
</dbReference>
<evidence type="ECO:0000256" key="6">
    <source>
        <dbReference type="ARBA" id="ARBA00029466"/>
    </source>
</evidence>
<evidence type="ECO:0000313" key="8">
    <source>
        <dbReference type="Proteomes" id="UP000199309"/>
    </source>
</evidence>
<keyword evidence="8" id="KW-1185">Reference proteome</keyword>
<dbReference type="GO" id="GO:0016787">
    <property type="term" value="F:hydrolase activity"/>
    <property type="evidence" value="ECO:0007669"/>
    <property type="project" value="UniProtKB-KW"/>
</dbReference>
<name>A0A1G9WYK0_9FIRM</name>
<dbReference type="InterPro" id="IPR004603">
    <property type="entry name" value="DNA_mismatch_endonuc_vsr"/>
</dbReference>
<dbReference type="AlphaFoldDB" id="A0A1G9WYK0"/>
<dbReference type="OrthoDB" id="9801520at2"/>
<gene>
    <name evidence="7" type="ORF">SAMN05660299_01713</name>
</gene>
<proteinExistence type="inferred from homology"/>
<dbReference type="GO" id="GO:0004519">
    <property type="term" value="F:endonuclease activity"/>
    <property type="evidence" value="ECO:0007669"/>
    <property type="project" value="UniProtKB-KW"/>
</dbReference>
<dbReference type="Proteomes" id="UP000199309">
    <property type="component" value="Unassembled WGS sequence"/>
</dbReference>
<comment type="similarity">
    <text evidence="6">Belongs to the Vsr family.</text>
</comment>
<accession>A0A1G9WYK0</accession>
<dbReference type="Gene3D" id="3.40.960.10">
    <property type="entry name" value="VSR Endonuclease"/>
    <property type="match status" value="1"/>
</dbReference>
<dbReference type="SUPFAM" id="SSF52980">
    <property type="entry name" value="Restriction endonuclease-like"/>
    <property type="match status" value="1"/>
</dbReference>
<organism evidence="7 8">
    <name type="scientific">Megasphaera paucivorans</name>
    <dbReference type="NCBI Taxonomy" id="349095"/>
    <lineage>
        <taxon>Bacteria</taxon>
        <taxon>Bacillati</taxon>
        <taxon>Bacillota</taxon>
        <taxon>Negativicutes</taxon>
        <taxon>Veillonellales</taxon>
        <taxon>Veillonellaceae</taxon>
        <taxon>Megasphaera</taxon>
    </lineage>
</organism>
<keyword evidence="3" id="KW-0227">DNA damage</keyword>
<dbReference type="STRING" id="349095.SAMN05660299_01713"/>
<keyword evidence="1" id="KW-0540">Nuclease</keyword>
<protein>
    <submittedName>
        <fullName evidence="7">T/G mismatch-specific endonuclease</fullName>
    </submittedName>
</protein>
<keyword evidence="2 7" id="KW-0255">Endonuclease</keyword>
<evidence type="ECO:0000256" key="1">
    <source>
        <dbReference type="ARBA" id="ARBA00022722"/>
    </source>
</evidence>
<dbReference type="NCBIfam" id="TIGR00632">
    <property type="entry name" value="vsr"/>
    <property type="match status" value="1"/>
</dbReference>
<dbReference type="GO" id="GO:0006298">
    <property type="term" value="P:mismatch repair"/>
    <property type="evidence" value="ECO:0007669"/>
    <property type="project" value="InterPro"/>
</dbReference>
<keyword evidence="5" id="KW-0234">DNA repair</keyword>
<evidence type="ECO:0000313" key="7">
    <source>
        <dbReference type="EMBL" id="SDM89519.1"/>
    </source>
</evidence>
<dbReference type="Pfam" id="PF03852">
    <property type="entry name" value="Vsr"/>
    <property type="match status" value="1"/>
</dbReference>